<dbReference type="PANTHER" id="PTHR42791:SF1">
    <property type="entry name" value="N-ACETYLTRANSFERASE DOMAIN-CONTAINING PROTEIN"/>
    <property type="match status" value="1"/>
</dbReference>
<dbReference type="PANTHER" id="PTHR42791">
    <property type="entry name" value="GNAT FAMILY ACETYLTRANSFERASE"/>
    <property type="match status" value="1"/>
</dbReference>
<dbReference type="AlphaFoldDB" id="A0A8H6F7G7"/>
<dbReference type="InterPro" id="IPR052523">
    <property type="entry name" value="Trichothecene_AcTrans"/>
</dbReference>
<dbReference type="RefSeq" id="XP_037147542.1">
    <property type="nucleotide sequence ID" value="XM_037296968.1"/>
</dbReference>
<dbReference type="Gene3D" id="3.40.630.30">
    <property type="match status" value="1"/>
</dbReference>
<feature type="compositionally biased region" description="Acidic residues" evidence="1">
    <location>
        <begin position="44"/>
        <end position="62"/>
    </location>
</feature>
<gene>
    <name evidence="3" type="ORF">HO133_006065</name>
</gene>
<dbReference type="GeneID" id="59334470"/>
<organism evidence="3 4">
    <name type="scientific">Letharia lupina</name>
    <dbReference type="NCBI Taxonomy" id="560253"/>
    <lineage>
        <taxon>Eukaryota</taxon>
        <taxon>Fungi</taxon>
        <taxon>Dikarya</taxon>
        <taxon>Ascomycota</taxon>
        <taxon>Pezizomycotina</taxon>
        <taxon>Lecanoromycetes</taxon>
        <taxon>OSLEUM clade</taxon>
        <taxon>Lecanoromycetidae</taxon>
        <taxon>Lecanorales</taxon>
        <taxon>Lecanorineae</taxon>
        <taxon>Parmeliaceae</taxon>
        <taxon>Letharia</taxon>
    </lineage>
</organism>
<feature type="region of interest" description="Disordered" evidence="1">
    <location>
        <begin position="35"/>
        <end position="74"/>
    </location>
</feature>
<dbReference type="SUPFAM" id="SSF55729">
    <property type="entry name" value="Acyl-CoA N-acyltransferases (Nat)"/>
    <property type="match status" value="1"/>
</dbReference>
<sequence>MCQTFYFEHDDCTCIYIPANFTPCAAYSLAHAEGKSEPPNPFADPEDPPTEPDPFADPEDPFADPVPEANPLGVASRPKLLTQAYGGLDFTYDDVDFVSVDVSGARAPKGLECSEGFAPRLAHRAEGGFVVCALCDRPDVLELVGWMGMGKDEHKHKDVDMDMDMGKDKDMDLGKYNGKEEEEERKGKEKEKGKPKEKGIRHKTALVRAAVVKSFKVAVGFRAPKPGDSSADYSAIGEGESSSSTRPARPNYSIPYATPADLPDIIAIFHAAFAADPFVGQFMINVPPEVKLTYDMHCYGHEFEMSELNGLKLRKIVDGDGKTLAFAKWQYPYTLTAEQKSRKVQLDELQELEHPLPKGTNRELYHVFFAALREKKAKWMDESKDYLLHTLGVSPAHQRKGLGAMLIGEGLADADRNNARTYIEASPAGYDLYLRHGWKQVDKIVIDISKYGGHGVATEKLLLREPGGN</sequence>
<dbReference type="Pfam" id="PF00583">
    <property type="entry name" value="Acetyltransf_1"/>
    <property type="match status" value="1"/>
</dbReference>
<reference evidence="3 4" key="1">
    <citation type="journal article" date="2020" name="Genomics">
        <title>Complete, high-quality genomes from long-read metagenomic sequencing of two wolf lichen thalli reveals enigmatic genome architecture.</title>
        <authorList>
            <person name="McKenzie S.K."/>
            <person name="Walston R.F."/>
            <person name="Allen J.L."/>
        </authorList>
    </citation>
    <scope>NUCLEOTIDE SEQUENCE [LARGE SCALE GENOMIC DNA]</scope>
    <source>
        <strain evidence="3">WasteWater1</strain>
    </source>
</reference>
<dbReference type="GO" id="GO:0016747">
    <property type="term" value="F:acyltransferase activity, transferring groups other than amino-acyl groups"/>
    <property type="evidence" value="ECO:0007669"/>
    <property type="project" value="InterPro"/>
</dbReference>
<feature type="region of interest" description="Disordered" evidence="1">
    <location>
        <begin position="226"/>
        <end position="250"/>
    </location>
</feature>
<evidence type="ECO:0000256" key="1">
    <source>
        <dbReference type="SAM" id="MobiDB-lite"/>
    </source>
</evidence>
<proteinExistence type="predicted"/>
<feature type="compositionally biased region" description="Basic and acidic residues" evidence="1">
    <location>
        <begin position="159"/>
        <end position="198"/>
    </location>
</feature>
<evidence type="ECO:0000313" key="4">
    <source>
        <dbReference type="Proteomes" id="UP000593566"/>
    </source>
</evidence>
<dbReference type="PROSITE" id="PS51186">
    <property type="entry name" value="GNAT"/>
    <property type="match status" value="1"/>
</dbReference>
<dbReference type="Proteomes" id="UP000593566">
    <property type="component" value="Unassembled WGS sequence"/>
</dbReference>
<protein>
    <recommendedName>
        <fullName evidence="2">N-acetyltransferase domain-containing protein</fullName>
    </recommendedName>
</protein>
<comment type="caution">
    <text evidence="3">The sequence shown here is derived from an EMBL/GenBank/DDBJ whole genome shotgun (WGS) entry which is preliminary data.</text>
</comment>
<name>A0A8H6F7G7_9LECA</name>
<evidence type="ECO:0000259" key="2">
    <source>
        <dbReference type="PROSITE" id="PS51186"/>
    </source>
</evidence>
<keyword evidence="4" id="KW-1185">Reference proteome</keyword>
<dbReference type="CDD" id="cd04301">
    <property type="entry name" value="NAT_SF"/>
    <property type="match status" value="1"/>
</dbReference>
<accession>A0A8H6F7G7</accession>
<evidence type="ECO:0000313" key="3">
    <source>
        <dbReference type="EMBL" id="KAF6218107.1"/>
    </source>
</evidence>
<dbReference type="InterPro" id="IPR016181">
    <property type="entry name" value="Acyl_CoA_acyltransferase"/>
</dbReference>
<dbReference type="EMBL" id="JACCJB010000023">
    <property type="protein sequence ID" value="KAF6218107.1"/>
    <property type="molecule type" value="Genomic_DNA"/>
</dbReference>
<dbReference type="InterPro" id="IPR000182">
    <property type="entry name" value="GNAT_dom"/>
</dbReference>
<feature type="region of interest" description="Disordered" evidence="1">
    <location>
        <begin position="159"/>
        <end position="200"/>
    </location>
</feature>
<feature type="domain" description="N-acetyltransferase" evidence="2">
    <location>
        <begin position="333"/>
        <end position="465"/>
    </location>
</feature>